<keyword evidence="8" id="KW-0378">Hydrolase</keyword>
<sequence length="219" mass="24902">MPEEKKPLDFATWLAALKQCRRCRLCETRTQAVAGEYREKPMVFMLGEAPGGREDQEGRPFCGQAGGILDDFLRLAGLKREEVYISNVVKCRPTRPSSRGIYGSYANRKPAPDEIKTCSPWLELELRLLSPKLLVTLGGVPLSYVMGESAAVGRYHGQAFYWRTHNVWVYPLYHPAALIYDASKKAAYEQDVRNLGEFCRELTANPETWQQKLVEERKA</sequence>
<dbReference type="Proteomes" id="UP000824124">
    <property type="component" value="Unassembled WGS sequence"/>
</dbReference>
<evidence type="ECO:0000256" key="5">
    <source>
        <dbReference type="ARBA" id="ARBA00022485"/>
    </source>
</evidence>
<accession>A0A9D1HKB1</accession>
<protein>
    <recommendedName>
        <fullName evidence="4">Type-4 uracil-DNA glycosylase</fullName>
        <ecNumber evidence="3">3.2.2.27</ecNumber>
    </recommendedName>
</protein>
<keyword evidence="9" id="KW-0408">Iron</keyword>
<evidence type="ECO:0000313" key="14">
    <source>
        <dbReference type="Proteomes" id="UP000824124"/>
    </source>
</evidence>
<comment type="caution">
    <text evidence="13">The sequence shown here is derived from an EMBL/GenBank/DDBJ whole genome shotgun (WGS) entry which is preliminary data.</text>
</comment>
<evidence type="ECO:0000256" key="6">
    <source>
        <dbReference type="ARBA" id="ARBA00022723"/>
    </source>
</evidence>
<keyword evidence="11" id="KW-0234">DNA repair</keyword>
<dbReference type="Gene3D" id="3.40.470.10">
    <property type="entry name" value="Uracil-DNA glycosylase-like domain"/>
    <property type="match status" value="1"/>
</dbReference>
<proteinExistence type="inferred from homology"/>
<dbReference type="EC" id="3.2.2.27" evidence="3"/>
<dbReference type="GO" id="GO:0006281">
    <property type="term" value="P:DNA repair"/>
    <property type="evidence" value="ECO:0007669"/>
    <property type="project" value="UniProtKB-KW"/>
</dbReference>
<evidence type="ECO:0000259" key="12">
    <source>
        <dbReference type="SMART" id="SM00986"/>
    </source>
</evidence>
<evidence type="ECO:0000256" key="10">
    <source>
        <dbReference type="ARBA" id="ARBA00023014"/>
    </source>
</evidence>
<dbReference type="InterPro" id="IPR051536">
    <property type="entry name" value="UDG_Type-4/5"/>
</dbReference>
<dbReference type="InterPro" id="IPR005122">
    <property type="entry name" value="Uracil-DNA_glycosylase-like"/>
</dbReference>
<dbReference type="PANTHER" id="PTHR33693:SF1">
    <property type="entry name" value="TYPE-4 URACIL-DNA GLYCOSYLASE"/>
    <property type="match status" value="1"/>
</dbReference>
<gene>
    <name evidence="13" type="ORF">IAB00_06350</name>
</gene>
<evidence type="ECO:0000256" key="1">
    <source>
        <dbReference type="ARBA" id="ARBA00001400"/>
    </source>
</evidence>
<keyword evidence="10" id="KW-0411">Iron-sulfur</keyword>
<comment type="catalytic activity">
    <reaction evidence="1">
        <text>Hydrolyzes single-stranded DNA or mismatched double-stranded DNA and polynucleotides, releasing free uracil.</text>
        <dbReference type="EC" id="3.2.2.27"/>
    </reaction>
</comment>
<reference evidence="13" key="2">
    <citation type="journal article" date="2021" name="PeerJ">
        <title>Extensive microbial diversity within the chicken gut microbiome revealed by metagenomics and culture.</title>
        <authorList>
            <person name="Gilroy R."/>
            <person name="Ravi A."/>
            <person name="Getino M."/>
            <person name="Pursley I."/>
            <person name="Horton D.L."/>
            <person name="Alikhan N.F."/>
            <person name="Baker D."/>
            <person name="Gharbi K."/>
            <person name="Hall N."/>
            <person name="Watson M."/>
            <person name="Adriaenssens E.M."/>
            <person name="Foster-Nyarko E."/>
            <person name="Jarju S."/>
            <person name="Secka A."/>
            <person name="Antonio M."/>
            <person name="Oren A."/>
            <person name="Chaudhuri R.R."/>
            <person name="La Ragione R."/>
            <person name="Hildebrand F."/>
            <person name="Pallen M.J."/>
        </authorList>
    </citation>
    <scope>NUCLEOTIDE SEQUENCE</scope>
    <source>
        <strain evidence="13">2830</strain>
    </source>
</reference>
<evidence type="ECO:0000313" key="13">
    <source>
        <dbReference type="EMBL" id="HIU10839.1"/>
    </source>
</evidence>
<keyword evidence="6" id="KW-0479">Metal-binding</keyword>
<evidence type="ECO:0000256" key="11">
    <source>
        <dbReference type="ARBA" id="ARBA00023204"/>
    </source>
</evidence>
<dbReference type="CDD" id="cd10030">
    <property type="entry name" value="UDG-F4_TTUDGA_SPO1dp_like"/>
    <property type="match status" value="1"/>
</dbReference>
<dbReference type="AlphaFoldDB" id="A0A9D1HKB1"/>
<evidence type="ECO:0000256" key="4">
    <source>
        <dbReference type="ARBA" id="ARBA00019403"/>
    </source>
</evidence>
<dbReference type="GO" id="GO:0004844">
    <property type="term" value="F:uracil DNA N-glycosylase activity"/>
    <property type="evidence" value="ECO:0007669"/>
    <property type="project" value="UniProtKB-EC"/>
</dbReference>
<name>A0A9D1HKB1_9FIRM</name>
<evidence type="ECO:0000256" key="8">
    <source>
        <dbReference type="ARBA" id="ARBA00022801"/>
    </source>
</evidence>
<comment type="similarity">
    <text evidence="2">Belongs to the uracil-DNA glycosylase (UDG) superfamily. Type 4 (UDGa) family.</text>
</comment>
<dbReference type="EMBL" id="DVMH01000031">
    <property type="protein sequence ID" value="HIU10839.1"/>
    <property type="molecule type" value="Genomic_DNA"/>
</dbReference>
<dbReference type="NCBIfam" id="TIGR00758">
    <property type="entry name" value="UDG_fam4"/>
    <property type="match status" value="1"/>
</dbReference>
<evidence type="ECO:0000256" key="3">
    <source>
        <dbReference type="ARBA" id="ARBA00012030"/>
    </source>
</evidence>
<dbReference type="Pfam" id="PF03167">
    <property type="entry name" value="UDG"/>
    <property type="match status" value="1"/>
</dbReference>
<reference evidence="13" key="1">
    <citation type="submission" date="2020-10" db="EMBL/GenBank/DDBJ databases">
        <authorList>
            <person name="Gilroy R."/>
        </authorList>
    </citation>
    <scope>NUCLEOTIDE SEQUENCE</scope>
    <source>
        <strain evidence="13">2830</strain>
    </source>
</reference>
<dbReference type="GO" id="GO:0046872">
    <property type="term" value="F:metal ion binding"/>
    <property type="evidence" value="ECO:0007669"/>
    <property type="project" value="UniProtKB-KW"/>
</dbReference>
<dbReference type="SMART" id="SM00987">
    <property type="entry name" value="UreE_C"/>
    <property type="match status" value="1"/>
</dbReference>
<evidence type="ECO:0000256" key="7">
    <source>
        <dbReference type="ARBA" id="ARBA00022763"/>
    </source>
</evidence>
<dbReference type="InterPro" id="IPR036895">
    <property type="entry name" value="Uracil-DNA_glycosylase-like_sf"/>
</dbReference>
<evidence type="ECO:0000256" key="2">
    <source>
        <dbReference type="ARBA" id="ARBA00006521"/>
    </source>
</evidence>
<dbReference type="SUPFAM" id="SSF52141">
    <property type="entry name" value="Uracil-DNA glycosylase-like"/>
    <property type="match status" value="1"/>
</dbReference>
<organism evidence="13 14">
    <name type="scientific">Candidatus Avidehalobacter gallistercoris</name>
    <dbReference type="NCBI Taxonomy" id="2840694"/>
    <lineage>
        <taxon>Bacteria</taxon>
        <taxon>Bacillati</taxon>
        <taxon>Bacillota</taxon>
        <taxon>Clostridia</taxon>
        <taxon>Eubacteriales</taxon>
        <taxon>Peptococcaceae</taxon>
        <taxon>Peptococcaceae incertae sedis</taxon>
        <taxon>Candidatus Avidehalobacter</taxon>
    </lineage>
</organism>
<dbReference type="InterPro" id="IPR005273">
    <property type="entry name" value="Ura-DNA_glyco_family4"/>
</dbReference>
<evidence type="ECO:0000256" key="9">
    <source>
        <dbReference type="ARBA" id="ARBA00023004"/>
    </source>
</evidence>
<dbReference type="GO" id="GO:0051539">
    <property type="term" value="F:4 iron, 4 sulfur cluster binding"/>
    <property type="evidence" value="ECO:0007669"/>
    <property type="project" value="UniProtKB-KW"/>
</dbReference>
<keyword evidence="7" id="KW-0227">DNA damage</keyword>
<dbReference type="PANTHER" id="PTHR33693">
    <property type="entry name" value="TYPE-5 URACIL-DNA GLYCOSYLASE"/>
    <property type="match status" value="1"/>
</dbReference>
<dbReference type="SMART" id="SM00986">
    <property type="entry name" value="UDG"/>
    <property type="match status" value="1"/>
</dbReference>
<feature type="domain" description="Uracil-DNA glycosylase-like" evidence="12">
    <location>
        <begin position="34"/>
        <end position="193"/>
    </location>
</feature>
<keyword evidence="5" id="KW-0004">4Fe-4S</keyword>